<dbReference type="InterPro" id="IPR036291">
    <property type="entry name" value="NAD(P)-bd_dom_sf"/>
</dbReference>
<accession>A0A1G8HW31</accession>
<dbReference type="STRING" id="311334.SAMN05421846_104100"/>
<evidence type="ECO:0000256" key="1">
    <source>
        <dbReference type="ARBA" id="ARBA00004871"/>
    </source>
</evidence>
<dbReference type="InterPro" id="IPR046346">
    <property type="entry name" value="Aminoacid_DH-like_N_sf"/>
</dbReference>
<dbReference type="GO" id="GO:0019632">
    <property type="term" value="P:shikimate metabolic process"/>
    <property type="evidence" value="ECO:0007669"/>
    <property type="project" value="TreeGrafter"/>
</dbReference>
<dbReference type="InterPro" id="IPR022893">
    <property type="entry name" value="Shikimate_DH_fam"/>
</dbReference>
<evidence type="ECO:0000256" key="3">
    <source>
        <dbReference type="ARBA" id="ARBA00023141"/>
    </source>
</evidence>
<dbReference type="Proteomes" id="UP000198869">
    <property type="component" value="Unassembled WGS sequence"/>
</dbReference>
<evidence type="ECO:0000313" key="6">
    <source>
        <dbReference type="Proteomes" id="UP000198869"/>
    </source>
</evidence>
<gene>
    <name evidence="5" type="ORF">SAMN05421846_104100</name>
</gene>
<name>A0A1G8HW31_9FLAO</name>
<dbReference type="GO" id="GO:0050661">
    <property type="term" value="F:NADP binding"/>
    <property type="evidence" value="ECO:0007669"/>
    <property type="project" value="TreeGrafter"/>
</dbReference>
<keyword evidence="3" id="KW-0028">Amino-acid biosynthesis</keyword>
<dbReference type="EMBL" id="FNDW01000004">
    <property type="protein sequence ID" value="SDI10858.1"/>
    <property type="molecule type" value="Genomic_DNA"/>
</dbReference>
<keyword evidence="6" id="KW-1185">Reference proteome</keyword>
<dbReference type="GO" id="GO:0009423">
    <property type="term" value="P:chorismate biosynthetic process"/>
    <property type="evidence" value="ECO:0007669"/>
    <property type="project" value="TreeGrafter"/>
</dbReference>
<dbReference type="GO" id="GO:0004764">
    <property type="term" value="F:shikimate 3-dehydrogenase (NADP+) activity"/>
    <property type="evidence" value="ECO:0007669"/>
    <property type="project" value="InterPro"/>
</dbReference>
<protein>
    <submittedName>
        <fullName evidence="5">Shikimate dehydrogenase</fullName>
    </submittedName>
</protein>
<comment type="pathway">
    <text evidence="1">Metabolic intermediate biosynthesis; chorismate biosynthesis; chorismate from D-erythrose 4-phosphate and phosphoenolpyruvate: step 4/7.</text>
</comment>
<proteinExistence type="predicted"/>
<feature type="domain" description="Shikimate dehydrogenase substrate binding N-terminal" evidence="4">
    <location>
        <begin position="19"/>
        <end position="100"/>
    </location>
</feature>
<dbReference type="GO" id="GO:0005829">
    <property type="term" value="C:cytosol"/>
    <property type="evidence" value="ECO:0007669"/>
    <property type="project" value="TreeGrafter"/>
</dbReference>
<dbReference type="PANTHER" id="PTHR21089">
    <property type="entry name" value="SHIKIMATE DEHYDROGENASE"/>
    <property type="match status" value="1"/>
</dbReference>
<dbReference type="SUPFAM" id="SSF53223">
    <property type="entry name" value="Aminoacid dehydrogenase-like, N-terminal domain"/>
    <property type="match status" value="1"/>
</dbReference>
<evidence type="ECO:0000313" key="5">
    <source>
        <dbReference type="EMBL" id="SDI10858.1"/>
    </source>
</evidence>
<dbReference type="SUPFAM" id="SSF51735">
    <property type="entry name" value="NAD(P)-binding Rossmann-fold domains"/>
    <property type="match status" value="1"/>
</dbReference>
<organism evidence="5 6">
    <name type="scientific">Chryseobacterium taeanense</name>
    <dbReference type="NCBI Taxonomy" id="311334"/>
    <lineage>
        <taxon>Bacteria</taxon>
        <taxon>Pseudomonadati</taxon>
        <taxon>Bacteroidota</taxon>
        <taxon>Flavobacteriia</taxon>
        <taxon>Flavobacteriales</taxon>
        <taxon>Weeksellaceae</taxon>
        <taxon>Chryseobacterium group</taxon>
        <taxon>Chryseobacterium</taxon>
    </lineage>
</organism>
<reference evidence="6" key="1">
    <citation type="submission" date="2016-10" db="EMBL/GenBank/DDBJ databases">
        <authorList>
            <person name="Varghese N."/>
            <person name="Submissions S."/>
        </authorList>
    </citation>
    <scope>NUCLEOTIDE SEQUENCE [LARGE SCALE GENOMIC DNA]</scope>
    <source>
        <strain evidence="6">DSM 17071</strain>
    </source>
</reference>
<keyword evidence="2" id="KW-0560">Oxidoreductase</keyword>
<evidence type="ECO:0000259" key="4">
    <source>
        <dbReference type="Pfam" id="PF08501"/>
    </source>
</evidence>
<dbReference type="AlphaFoldDB" id="A0A1G8HW31"/>
<evidence type="ECO:0000256" key="2">
    <source>
        <dbReference type="ARBA" id="ARBA00023002"/>
    </source>
</evidence>
<dbReference type="GO" id="GO:0009073">
    <property type="term" value="P:aromatic amino acid family biosynthetic process"/>
    <property type="evidence" value="ECO:0007669"/>
    <property type="project" value="UniProtKB-KW"/>
</dbReference>
<dbReference type="Gene3D" id="3.40.50.10860">
    <property type="entry name" value="Leucine Dehydrogenase, chain A, domain 1"/>
    <property type="match status" value="1"/>
</dbReference>
<dbReference type="PANTHER" id="PTHR21089:SF1">
    <property type="entry name" value="BIFUNCTIONAL 3-DEHYDROQUINATE DEHYDRATASE_SHIKIMATE DEHYDROGENASE, CHLOROPLASTIC"/>
    <property type="match status" value="1"/>
</dbReference>
<dbReference type="Pfam" id="PF08501">
    <property type="entry name" value="Shikimate_dh_N"/>
    <property type="match status" value="1"/>
</dbReference>
<dbReference type="CDD" id="cd01065">
    <property type="entry name" value="NAD_bind_Shikimate_DH"/>
    <property type="match status" value="1"/>
</dbReference>
<keyword evidence="3" id="KW-0057">Aromatic amino acid biosynthesis</keyword>
<dbReference type="Gene3D" id="3.40.50.720">
    <property type="entry name" value="NAD(P)-binding Rossmann-like Domain"/>
    <property type="match status" value="1"/>
</dbReference>
<sequence length="255" mass="29202">MSGLFFYFYSMDSNKKLGLIGRNISYSFSKKFFENKFQKLMLKGYSYNIYDLTEINEVDDIFSVPGLLGFNVTIPYKEKIIDYLDNLSDEAEKIGAVNCVLIENGKKTGYNTDAFGFEKTLLLHKKDHQNSAIILGKGGAAKAVKYVLDKHNIPSLTVSRNTEINYENLNKETVEKHKIIIQCTPVGTFPNIDDCLEFPFDGITKDHLVIDLIYNPSYTQFIIKASEKGAKTVNGYYMLEQQAEKAWEIWNFQKK</sequence>
<dbReference type="InterPro" id="IPR013708">
    <property type="entry name" value="Shikimate_DH-bd_N"/>
</dbReference>